<dbReference type="Gene3D" id="2.60.120.260">
    <property type="entry name" value="Galactose-binding domain-like"/>
    <property type="match status" value="2"/>
</dbReference>
<dbReference type="FunFam" id="3.20.20.80:FF:000017">
    <property type="entry name" value="Beta-galactosidase"/>
    <property type="match status" value="1"/>
</dbReference>
<evidence type="ECO:0000313" key="12">
    <source>
        <dbReference type="Proteomes" id="UP000025227"/>
    </source>
</evidence>
<dbReference type="InterPro" id="IPR008979">
    <property type="entry name" value="Galactose-bd-like_sf"/>
</dbReference>
<evidence type="ECO:0000259" key="10">
    <source>
        <dbReference type="Pfam" id="PF21317"/>
    </source>
</evidence>
<evidence type="ECO:0000313" key="13">
    <source>
        <dbReference type="WBParaSite" id="HCON_00121910-00001"/>
    </source>
</evidence>
<dbReference type="WBParaSite" id="HCON_00121910-00001">
    <property type="protein sequence ID" value="HCON_00121910-00001"/>
    <property type="gene ID" value="HCON_00121910"/>
</dbReference>
<dbReference type="Pfam" id="PF01301">
    <property type="entry name" value="Glyco_hydro_35"/>
    <property type="match status" value="1"/>
</dbReference>
<evidence type="ECO:0000256" key="5">
    <source>
        <dbReference type="ARBA" id="ARBA00023295"/>
    </source>
</evidence>
<feature type="active site" description="Proton donor" evidence="6">
    <location>
        <position position="181"/>
    </location>
</feature>
<dbReference type="OrthoDB" id="1657402at2759"/>
<dbReference type="InterPro" id="IPR017853">
    <property type="entry name" value="GH"/>
</dbReference>
<name>A0A7I4YMV1_HAECO</name>
<feature type="domain" description="Beta-galactosidase 1-like first all-beta" evidence="10">
    <location>
        <begin position="403"/>
        <end position="509"/>
    </location>
</feature>
<dbReference type="Pfam" id="PF21317">
    <property type="entry name" value="BetaGal_ABD_1"/>
    <property type="match status" value="1"/>
</dbReference>
<dbReference type="PRINTS" id="PR00742">
    <property type="entry name" value="GLHYDRLASE35"/>
</dbReference>
<keyword evidence="2 8" id="KW-0732">Signal</keyword>
<sequence length="621" mass="70611">MASRFQSLWLLLAFGLTYVSTQRSFSIDHDNNQFLRDGKPYRYISGSIHYFRTHPDQWEARLQTVRAAGLNAIETYIPWNFHETYKDRYDFSGMRNFSRFFELAAQNELAVIVRPGPYICGEWENGGLPYWLLKYPNITQRSSDPNFLRESLAWWDVLLPMIRPYLWQNNGPVIMIQIENEYGSFGCDHVYLRALRDKAIEKLGNDTVLFTTDPPETIECGVIDGVYATVDFGERGLILADEYFKIQDDANRKRGGPRVNSEFYPGWYRTWGEKGIERDFSASVVLELTEKLYNMNASFNYYMFHGGTNFGFWNGAEYAAGLITSYDYFAPMTENGGFNDKYTAIRDFISGIVGWPNPPKQLPPKPIAFGQSGVSLTKIGNWFVFESKTINSSRCVQGPLAKTFEELDQPMGFVKYSVHLNVGGSVLDCSGVRDFGYVFVNKQFRGRVSPHYKPHEIKELQLSLKRNDLLEIVVENQGRLTWETINDYKGIVNPVKLDGAQLTGWTSCAVDVEQLVDVTAQSSVSNVFNVGDVFRGDFTPTGKGDTFIDMSNWGKGVAWLNGFNLGRYWASAGPQKYLYVPAPLITTGKNSLVFLELEKLSSDCKGTQCSINLLDHPLLYK</sequence>
<evidence type="ECO:0000256" key="7">
    <source>
        <dbReference type="RuleBase" id="RU003679"/>
    </source>
</evidence>
<evidence type="ECO:0000256" key="1">
    <source>
        <dbReference type="ARBA" id="ARBA00009809"/>
    </source>
</evidence>
<evidence type="ECO:0000256" key="2">
    <source>
        <dbReference type="ARBA" id="ARBA00022729"/>
    </source>
</evidence>
<protein>
    <submittedName>
        <fullName evidence="13">Glycoside hydrolase domain containing protein</fullName>
    </submittedName>
</protein>
<dbReference type="SUPFAM" id="SSF49785">
    <property type="entry name" value="Galactose-binding domain-like"/>
    <property type="match status" value="1"/>
</dbReference>
<dbReference type="Pfam" id="PF21467">
    <property type="entry name" value="BetaGal_gal-bd"/>
    <property type="match status" value="1"/>
</dbReference>
<keyword evidence="5" id="KW-0326">Glycosidase</keyword>
<keyword evidence="3" id="KW-0378">Hydrolase</keyword>
<keyword evidence="4" id="KW-0325">Glycoprotein</keyword>
<feature type="active site" description="Nucleophile" evidence="6">
    <location>
        <position position="262"/>
    </location>
</feature>
<accession>A0A7I4YMV1</accession>
<dbReference type="GO" id="GO:0005975">
    <property type="term" value="P:carbohydrate metabolic process"/>
    <property type="evidence" value="ECO:0007669"/>
    <property type="project" value="InterPro"/>
</dbReference>
<organism evidence="12 13">
    <name type="scientific">Haemonchus contortus</name>
    <name type="common">Barber pole worm</name>
    <dbReference type="NCBI Taxonomy" id="6289"/>
    <lineage>
        <taxon>Eukaryota</taxon>
        <taxon>Metazoa</taxon>
        <taxon>Ecdysozoa</taxon>
        <taxon>Nematoda</taxon>
        <taxon>Chromadorea</taxon>
        <taxon>Rhabditida</taxon>
        <taxon>Rhabditina</taxon>
        <taxon>Rhabditomorpha</taxon>
        <taxon>Strongyloidea</taxon>
        <taxon>Trichostrongylidae</taxon>
        <taxon>Haemonchus</taxon>
    </lineage>
</organism>
<dbReference type="GO" id="GO:0004565">
    <property type="term" value="F:beta-galactosidase activity"/>
    <property type="evidence" value="ECO:0007669"/>
    <property type="project" value="InterPro"/>
</dbReference>
<evidence type="ECO:0000256" key="8">
    <source>
        <dbReference type="SAM" id="SignalP"/>
    </source>
</evidence>
<evidence type="ECO:0000256" key="4">
    <source>
        <dbReference type="ARBA" id="ARBA00023180"/>
    </source>
</evidence>
<evidence type="ECO:0000256" key="6">
    <source>
        <dbReference type="PIRSR" id="PIRSR006336-1"/>
    </source>
</evidence>
<feature type="chain" id="PRO_5029632149" evidence="8">
    <location>
        <begin position="22"/>
        <end position="621"/>
    </location>
</feature>
<dbReference type="InterPro" id="IPR048912">
    <property type="entry name" value="BetaGal1-like_ABD1"/>
</dbReference>
<dbReference type="AlphaFoldDB" id="A0A7I4YMV1"/>
<dbReference type="InterPro" id="IPR001944">
    <property type="entry name" value="Glycoside_Hdrlase_35"/>
</dbReference>
<evidence type="ECO:0000259" key="9">
    <source>
        <dbReference type="Pfam" id="PF01301"/>
    </source>
</evidence>
<dbReference type="Proteomes" id="UP000025227">
    <property type="component" value="Unplaced"/>
</dbReference>
<dbReference type="PANTHER" id="PTHR23421">
    <property type="entry name" value="BETA-GALACTOSIDASE RELATED"/>
    <property type="match status" value="1"/>
</dbReference>
<proteinExistence type="inferred from homology"/>
<dbReference type="PIRSF" id="PIRSF006336">
    <property type="entry name" value="B-gal"/>
    <property type="match status" value="1"/>
</dbReference>
<feature type="signal peptide" evidence="8">
    <location>
        <begin position="1"/>
        <end position="21"/>
    </location>
</feature>
<feature type="domain" description="Glycoside hydrolase 35 catalytic" evidence="9">
    <location>
        <begin position="33"/>
        <end position="350"/>
    </location>
</feature>
<evidence type="ECO:0000256" key="3">
    <source>
        <dbReference type="ARBA" id="ARBA00022801"/>
    </source>
</evidence>
<dbReference type="Gene3D" id="3.20.20.80">
    <property type="entry name" value="Glycosidases"/>
    <property type="match status" value="1"/>
</dbReference>
<dbReference type="InterPro" id="IPR048913">
    <property type="entry name" value="BetaGal_gal-bd"/>
</dbReference>
<dbReference type="OMA" id="NQGRLTW"/>
<dbReference type="InterPro" id="IPR026283">
    <property type="entry name" value="B-gal_1-like"/>
</dbReference>
<evidence type="ECO:0000259" key="11">
    <source>
        <dbReference type="Pfam" id="PF21467"/>
    </source>
</evidence>
<dbReference type="InterPro" id="IPR031330">
    <property type="entry name" value="Gly_Hdrlase_35_cat"/>
</dbReference>
<comment type="similarity">
    <text evidence="1 7">Belongs to the glycosyl hydrolase 35 family.</text>
</comment>
<keyword evidence="12" id="KW-1185">Reference proteome</keyword>
<feature type="domain" description="Beta-galactosidase galactose-binding" evidence="11">
    <location>
        <begin position="534"/>
        <end position="590"/>
    </location>
</feature>
<reference evidence="13" key="1">
    <citation type="submission" date="2020-12" db="UniProtKB">
        <authorList>
            <consortium name="WormBaseParasite"/>
        </authorList>
    </citation>
    <scope>IDENTIFICATION</scope>
    <source>
        <strain evidence="13">MHco3</strain>
    </source>
</reference>
<dbReference type="SUPFAM" id="SSF51445">
    <property type="entry name" value="(Trans)glycosidases"/>
    <property type="match status" value="1"/>
</dbReference>